<reference evidence="7 8" key="1">
    <citation type="submission" date="2015-04" db="EMBL/GenBank/DDBJ databases">
        <title>Draft genome sequence of bacteremic isolate Catabacter hongkongensis type strain HKU16T.</title>
        <authorList>
            <person name="Lau S.K."/>
            <person name="Teng J.L."/>
            <person name="Huang Y."/>
            <person name="Curreem S.O."/>
            <person name="Tsui S.K."/>
            <person name="Woo P.C."/>
        </authorList>
    </citation>
    <scope>NUCLEOTIDE SEQUENCE [LARGE SCALE GENOMIC DNA]</scope>
    <source>
        <strain evidence="7 8">HKU16</strain>
    </source>
</reference>
<keyword evidence="5 6" id="KW-0472">Membrane</keyword>
<dbReference type="PANTHER" id="PTHR32196:SF72">
    <property type="entry name" value="RIBOSE IMPORT PERMEASE PROTEIN RBSC"/>
    <property type="match status" value="1"/>
</dbReference>
<feature type="transmembrane region" description="Helical" evidence="6">
    <location>
        <begin position="309"/>
        <end position="325"/>
    </location>
</feature>
<keyword evidence="4 6" id="KW-1133">Transmembrane helix</keyword>
<protein>
    <submittedName>
        <fullName evidence="7">Putative fucose ABC transporter, permease component</fullName>
    </submittedName>
</protein>
<gene>
    <name evidence="7" type="ORF">CHK_2654</name>
</gene>
<dbReference type="GO" id="GO:0005886">
    <property type="term" value="C:plasma membrane"/>
    <property type="evidence" value="ECO:0007669"/>
    <property type="project" value="UniProtKB-SubCell"/>
</dbReference>
<dbReference type="OrthoDB" id="9815820at2"/>
<keyword evidence="3 6" id="KW-0812">Transmembrane</keyword>
<organism evidence="7 8">
    <name type="scientific">Christensenella hongkongensis</name>
    <dbReference type="NCBI Taxonomy" id="270498"/>
    <lineage>
        <taxon>Bacteria</taxon>
        <taxon>Bacillati</taxon>
        <taxon>Bacillota</taxon>
        <taxon>Clostridia</taxon>
        <taxon>Christensenellales</taxon>
        <taxon>Christensenellaceae</taxon>
        <taxon>Christensenella</taxon>
    </lineage>
</organism>
<dbReference type="CDD" id="cd06579">
    <property type="entry name" value="TM_PBP1_transp_AraH_like"/>
    <property type="match status" value="1"/>
</dbReference>
<dbReference type="RefSeq" id="WP_046444460.1">
    <property type="nucleotide sequence ID" value="NZ_CAUERS010000040.1"/>
</dbReference>
<evidence type="ECO:0000256" key="3">
    <source>
        <dbReference type="ARBA" id="ARBA00022692"/>
    </source>
</evidence>
<comment type="subcellular location">
    <subcellularLocation>
        <location evidence="1">Cell membrane</location>
        <topology evidence="1">Multi-pass membrane protein</topology>
    </subcellularLocation>
</comment>
<dbReference type="GO" id="GO:0022857">
    <property type="term" value="F:transmembrane transporter activity"/>
    <property type="evidence" value="ECO:0007669"/>
    <property type="project" value="InterPro"/>
</dbReference>
<feature type="transmembrane region" description="Helical" evidence="6">
    <location>
        <begin position="46"/>
        <end position="71"/>
    </location>
</feature>
<keyword evidence="8" id="KW-1185">Reference proteome</keyword>
<feature type="transmembrane region" description="Helical" evidence="6">
    <location>
        <begin position="225"/>
        <end position="247"/>
    </location>
</feature>
<name>A0A0M2NFV4_9FIRM</name>
<evidence type="ECO:0000256" key="4">
    <source>
        <dbReference type="ARBA" id="ARBA00022989"/>
    </source>
</evidence>
<dbReference type="PANTHER" id="PTHR32196">
    <property type="entry name" value="ABC TRANSPORTER PERMEASE PROTEIN YPHD-RELATED-RELATED"/>
    <property type="match status" value="1"/>
</dbReference>
<feature type="transmembrane region" description="Helical" evidence="6">
    <location>
        <begin position="21"/>
        <end position="40"/>
    </location>
</feature>
<dbReference type="EMBL" id="LAYJ01000116">
    <property type="protein sequence ID" value="KKI49846.1"/>
    <property type="molecule type" value="Genomic_DNA"/>
</dbReference>
<evidence type="ECO:0000256" key="6">
    <source>
        <dbReference type="SAM" id="Phobius"/>
    </source>
</evidence>
<dbReference type="Proteomes" id="UP000034076">
    <property type="component" value="Unassembled WGS sequence"/>
</dbReference>
<dbReference type="AlphaFoldDB" id="A0A0M2NFV4"/>
<dbReference type="InterPro" id="IPR001851">
    <property type="entry name" value="ABC_transp_permease"/>
</dbReference>
<feature type="transmembrane region" description="Helical" evidence="6">
    <location>
        <begin position="78"/>
        <end position="96"/>
    </location>
</feature>
<evidence type="ECO:0000256" key="2">
    <source>
        <dbReference type="ARBA" id="ARBA00022475"/>
    </source>
</evidence>
<evidence type="ECO:0000256" key="1">
    <source>
        <dbReference type="ARBA" id="ARBA00004651"/>
    </source>
</evidence>
<feature type="transmembrane region" description="Helical" evidence="6">
    <location>
        <begin position="176"/>
        <end position="196"/>
    </location>
</feature>
<sequence>MSNEAKAIKQKSGKKLELQKLLALGALIILFAFFFLYGVIGNNVDGVQFITNILESAYFVGFLALGVTFVIITGGIDLSIGTIMMCGALIGGYAYNTGGWPFIAAMILTIMIPVAFGLLNGVLVAKLKLPAFIATLGTMMISQGLGSIITSVQTQRWPTAAEADGWFKTVFLKTSGGFPTGIFWLVGFFLLAMFLLNKTKFGKYTFAIGSNEEAARLSGVKTAKWLTLVYVVNGLFCGFAALMYGATYTTVLPGTGNGLELQGIAAVVIGGTSLSGGVGSMSGTMIGVFIMAVLKTGLTAIGLQPQWQTFFVGVVVILAVLMDIYRQKSANKVKVA</sequence>
<evidence type="ECO:0000313" key="8">
    <source>
        <dbReference type="Proteomes" id="UP000034076"/>
    </source>
</evidence>
<feature type="transmembrane region" description="Helical" evidence="6">
    <location>
        <begin position="259"/>
        <end position="278"/>
    </location>
</feature>
<dbReference type="Pfam" id="PF02653">
    <property type="entry name" value="BPD_transp_2"/>
    <property type="match status" value="1"/>
</dbReference>
<evidence type="ECO:0000256" key="5">
    <source>
        <dbReference type="ARBA" id="ARBA00023136"/>
    </source>
</evidence>
<feature type="transmembrane region" description="Helical" evidence="6">
    <location>
        <begin position="131"/>
        <end position="149"/>
    </location>
</feature>
<dbReference type="STRING" id="270498.CHK_2654"/>
<comment type="caution">
    <text evidence="7">The sequence shown here is derived from an EMBL/GenBank/DDBJ whole genome shotgun (WGS) entry which is preliminary data.</text>
</comment>
<keyword evidence="2" id="KW-1003">Cell membrane</keyword>
<proteinExistence type="predicted"/>
<evidence type="ECO:0000313" key="7">
    <source>
        <dbReference type="EMBL" id="KKI49846.1"/>
    </source>
</evidence>
<accession>A0A0M2NFV4</accession>
<feature type="transmembrane region" description="Helical" evidence="6">
    <location>
        <begin position="102"/>
        <end position="124"/>
    </location>
</feature>